<dbReference type="PANTHER" id="PTHR43133:SF8">
    <property type="entry name" value="RNA POLYMERASE SIGMA FACTOR HI_1459-RELATED"/>
    <property type="match status" value="1"/>
</dbReference>
<dbReference type="CDD" id="cd06171">
    <property type="entry name" value="Sigma70_r4"/>
    <property type="match status" value="1"/>
</dbReference>
<keyword evidence="3" id="KW-0731">Sigma factor</keyword>
<keyword evidence="2" id="KW-0805">Transcription regulation</keyword>
<dbReference type="NCBIfam" id="TIGR02937">
    <property type="entry name" value="sigma70-ECF"/>
    <property type="match status" value="1"/>
</dbReference>
<dbReference type="GO" id="GO:0016987">
    <property type="term" value="F:sigma factor activity"/>
    <property type="evidence" value="ECO:0007669"/>
    <property type="project" value="UniProtKB-KW"/>
</dbReference>
<dbReference type="EMBL" id="CP001998">
    <property type="protein sequence ID" value="ADE55349.1"/>
    <property type="molecule type" value="Genomic_DNA"/>
</dbReference>
<dbReference type="InterPro" id="IPR013249">
    <property type="entry name" value="RNA_pol_sigma70_r4_t2"/>
</dbReference>
<dbReference type="RefSeq" id="WP_013044071.1">
    <property type="nucleotide sequence ID" value="NC_014008.1"/>
</dbReference>
<dbReference type="STRING" id="583355.Caka_2332"/>
<keyword evidence="5" id="KW-0804">Transcription</keyword>
<dbReference type="HOGENOM" id="CLU_047691_3_1_0"/>
<dbReference type="AlphaFoldDB" id="D5EMV9"/>
<dbReference type="Proteomes" id="UP000000925">
    <property type="component" value="Chromosome"/>
</dbReference>
<dbReference type="InterPro" id="IPR007627">
    <property type="entry name" value="RNA_pol_sigma70_r2"/>
</dbReference>
<dbReference type="SUPFAM" id="SSF88659">
    <property type="entry name" value="Sigma3 and sigma4 domains of RNA polymerase sigma factors"/>
    <property type="match status" value="1"/>
</dbReference>
<evidence type="ECO:0000256" key="3">
    <source>
        <dbReference type="ARBA" id="ARBA00023082"/>
    </source>
</evidence>
<dbReference type="GO" id="GO:0006352">
    <property type="term" value="P:DNA-templated transcription initiation"/>
    <property type="evidence" value="ECO:0007669"/>
    <property type="project" value="InterPro"/>
</dbReference>
<accession>D5EMV9</accession>
<evidence type="ECO:0000313" key="9">
    <source>
        <dbReference type="Proteomes" id="UP000000925"/>
    </source>
</evidence>
<keyword evidence="4" id="KW-0238">DNA-binding</keyword>
<dbReference type="InterPro" id="IPR036388">
    <property type="entry name" value="WH-like_DNA-bd_sf"/>
</dbReference>
<feature type="domain" description="RNA polymerase sigma factor 70 region 4 type 2" evidence="7">
    <location>
        <begin position="104"/>
        <end position="154"/>
    </location>
</feature>
<dbReference type="KEGG" id="caa:Caka_2332"/>
<dbReference type="Pfam" id="PF08281">
    <property type="entry name" value="Sigma70_r4_2"/>
    <property type="match status" value="1"/>
</dbReference>
<organism evidence="8 9">
    <name type="scientific">Coraliomargarita akajimensis (strain DSM 45221 / IAM 15411 / JCM 23193 / KCTC 12865 / 04OKA010-24)</name>
    <dbReference type="NCBI Taxonomy" id="583355"/>
    <lineage>
        <taxon>Bacteria</taxon>
        <taxon>Pseudomonadati</taxon>
        <taxon>Verrucomicrobiota</taxon>
        <taxon>Opitutia</taxon>
        <taxon>Puniceicoccales</taxon>
        <taxon>Coraliomargaritaceae</taxon>
        <taxon>Coraliomargarita</taxon>
    </lineage>
</organism>
<name>D5EMV9_CORAD</name>
<dbReference type="SUPFAM" id="SSF88946">
    <property type="entry name" value="Sigma2 domain of RNA polymerase sigma factors"/>
    <property type="match status" value="1"/>
</dbReference>
<evidence type="ECO:0000256" key="4">
    <source>
        <dbReference type="ARBA" id="ARBA00023125"/>
    </source>
</evidence>
<evidence type="ECO:0000313" key="8">
    <source>
        <dbReference type="EMBL" id="ADE55349.1"/>
    </source>
</evidence>
<dbReference type="PANTHER" id="PTHR43133">
    <property type="entry name" value="RNA POLYMERASE ECF-TYPE SIGMA FACTO"/>
    <property type="match status" value="1"/>
</dbReference>
<comment type="similarity">
    <text evidence="1">Belongs to the sigma-70 factor family. ECF subfamily.</text>
</comment>
<dbReference type="eggNOG" id="COG1595">
    <property type="taxonomic scope" value="Bacteria"/>
</dbReference>
<evidence type="ECO:0000259" key="7">
    <source>
        <dbReference type="Pfam" id="PF08281"/>
    </source>
</evidence>
<dbReference type="Pfam" id="PF04542">
    <property type="entry name" value="Sigma70_r2"/>
    <property type="match status" value="1"/>
</dbReference>
<gene>
    <name evidence="8" type="ordered locus">Caka_2332</name>
</gene>
<dbReference type="OrthoDB" id="9795666at2"/>
<evidence type="ECO:0000259" key="6">
    <source>
        <dbReference type="Pfam" id="PF04542"/>
    </source>
</evidence>
<dbReference type="GO" id="GO:0003677">
    <property type="term" value="F:DNA binding"/>
    <property type="evidence" value="ECO:0007669"/>
    <property type="project" value="UniProtKB-KW"/>
</dbReference>
<keyword evidence="9" id="KW-1185">Reference proteome</keyword>
<feature type="domain" description="RNA polymerase sigma-70 region 2" evidence="6">
    <location>
        <begin position="10"/>
        <end position="73"/>
    </location>
</feature>
<evidence type="ECO:0000256" key="2">
    <source>
        <dbReference type="ARBA" id="ARBA00023015"/>
    </source>
</evidence>
<dbReference type="InterPro" id="IPR013325">
    <property type="entry name" value="RNA_pol_sigma_r2"/>
</dbReference>
<evidence type="ECO:0000256" key="1">
    <source>
        <dbReference type="ARBA" id="ARBA00010641"/>
    </source>
</evidence>
<reference evidence="8 9" key="1">
    <citation type="journal article" date="2010" name="Stand. Genomic Sci.">
        <title>Complete genome sequence of Coraliomargarita akajimensis type strain (04OKA010-24).</title>
        <authorList>
            <person name="Mavromatis K."/>
            <person name="Abt B."/>
            <person name="Brambilla E."/>
            <person name="Lapidus A."/>
            <person name="Copeland A."/>
            <person name="Deshpande S."/>
            <person name="Nolan M."/>
            <person name="Lucas S."/>
            <person name="Tice H."/>
            <person name="Cheng J.F."/>
            <person name="Han C."/>
            <person name="Detter J.C."/>
            <person name="Woyke T."/>
            <person name="Goodwin L."/>
            <person name="Pitluck S."/>
            <person name="Held B."/>
            <person name="Brettin T."/>
            <person name="Tapia R."/>
            <person name="Ivanova N."/>
            <person name="Mikhailova N."/>
            <person name="Pati A."/>
            <person name="Liolios K."/>
            <person name="Chen A."/>
            <person name="Palaniappan K."/>
            <person name="Land M."/>
            <person name="Hauser L."/>
            <person name="Chang Y.J."/>
            <person name="Jeffries C.D."/>
            <person name="Rohde M."/>
            <person name="Goker M."/>
            <person name="Bristow J."/>
            <person name="Eisen J.A."/>
            <person name="Markowitz V."/>
            <person name="Hugenholtz P."/>
            <person name="Klenk H.P."/>
            <person name="Kyrpides N.C."/>
        </authorList>
    </citation>
    <scope>NUCLEOTIDE SEQUENCE [LARGE SCALE GENOMIC DNA]</scope>
    <source>
        <strain evidence="9">DSM 45221 / IAM 15411 / JCM 23193 / KCTC 12865</strain>
    </source>
</reference>
<evidence type="ECO:0000256" key="5">
    <source>
        <dbReference type="ARBA" id="ARBA00023163"/>
    </source>
</evidence>
<protein>
    <submittedName>
        <fullName evidence="8">RNA polymerase, sigma-24 subunit, ECF subfamily</fullName>
    </submittedName>
</protein>
<dbReference type="InterPro" id="IPR014284">
    <property type="entry name" value="RNA_pol_sigma-70_dom"/>
</dbReference>
<proteinExistence type="inferred from homology"/>
<sequence>MDPAFTEQVTLYYKSLYYFALSLCKNEADAADHTQQSFLKLAKNWSSLRDKSKAKSWLYSTLYRDFLDRKRRTGTKQTVPLETLEHVAAHESTTKHDRIDAQSALSALKQLEDNLRIPLTLFYLRECSYREISEILEIPIGTVMSRLHRGKKELYDLLVGAEIKYTQPIAHEIAKA</sequence>
<dbReference type="InterPro" id="IPR013324">
    <property type="entry name" value="RNA_pol_sigma_r3/r4-like"/>
</dbReference>
<dbReference type="Gene3D" id="1.10.10.10">
    <property type="entry name" value="Winged helix-like DNA-binding domain superfamily/Winged helix DNA-binding domain"/>
    <property type="match status" value="1"/>
</dbReference>
<dbReference type="Gene3D" id="1.10.1740.10">
    <property type="match status" value="1"/>
</dbReference>
<dbReference type="InterPro" id="IPR039425">
    <property type="entry name" value="RNA_pol_sigma-70-like"/>
</dbReference>